<evidence type="ECO:0000256" key="2">
    <source>
        <dbReference type="ARBA" id="ARBA00008653"/>
    </source>
</evidence>
<dbReference type="InterPro" id="IPR005146">
    <property type="entry name" value="B3/B4_tRNA-bd"/>
</dbReference>
<dbReference type="InterPro" id="IPR045060">
    <property type="entry name" value="Phe-tRNA-ligase_IIc_bsu"/>
</dbReference>
<evidence type="ECO:0000256" key="4">
    <source>
        <dbReference type="ARBA" id="ARBA00022490"/>
    </source>
</evidence>
<dbReference type="NCBIfam" id="NF045760">
    <property type="entry name" value="YtpR"/>
    <property type="match status" value="1"/>
</dbReference>
<dbReference type="FunFam" id="3.30.56.10:FF:000002">
    <property type="entry name" value="Phenylalanine--tRNA ligase beta subunit"/>
    <property type="match status" value="1"/>
</dbReference>
<dbReference type="PANTHER" id="PTHR10947:SF0">
    <property type="entry name" value="PHENYLALANINE--TRNA LIGASE BETA SUBUNIT"/>
    <property type="match status" value="1"/>
</dbReference>
<reference evidence="20" key="1">
    <citation type="journal article" date="2014" name="Gene">
        <title>Genome-guided analysis of transformation efficiency and carbon dioxide assimilation by Moorella thermoacetica Y72.</title>
        <authorList>
            <person name="Tsukahara K."/>
            <person name="Kita A."/>
            <person name="Nakashimada Y."/>
            <person name="Hoshino T."/>
            <person name="Murakami K."/>
        </authorList>
    </citation>
    <scope>NUCLEOTIDE SEQUENCE [LARGE SCALE GENOMIC DNA]</scope>
    <source>
        <strain evidence="20">Y72</strain>
    </source>
</reference>
<dbReference type="PROSITE" id="PS51447">
    <property type="entry name" value="FDX_ACB"/>
    <property type="match status" value="1"/>
</dbReference>
<dbReference type="InterPro" id="IPR033714">
    <property type="entry name" value="tRNA_bind_bactPheRS"/>
</dbReference>
<comment type="catalytic activity">
    <reaction evidence="14 15">
        <text>tRNA(Phe) + L-phenylalanine + ATP = L-phenylalanyl-tRNA(Phe) + AMP + diphosphate + H(+)</text>
        <dbReference type="Rhea" id="RHEA:19413"/>
        <dbReference type="Rhea" id="RHEA-COMP:9668"/>
        <dbReference type="Rhea" id="RHEA-COMP:9699"/>
        <dbReference type="ChEBI" id="CHEBI:15378"/>
        <dbReference type="ChEBI" id="CHEBI:30616"/>
        <dbReference type="ChEBI" id="CHEBI:33019"/>
        <dbReference type="ChEBI" id="CHEBI:58095"/>
        <dbReference type="ChEBI" id="CHEBI:78442"/>
        <dbReference type="ChEBI" id="CHEBI:78531"/>
        <dbReference type="ChEBI" id="CHEBI:456215"/>
        <dbReference type="EC" id="6.1.1.20"/>
    </reaction>
</comment>
<dbReference type="SUPFAM" id="SSF55681">
    <property type="entry name" value="Class II aaRS and biotin synthetases"/>
    <property type="match status" value="1"/>
</dbReference>
<evidence type="ECO:0000256" key="6">
    <source>
        <dbReference type="ARBA" id="ARBA00022598"/>
    </source>
</evidence>
<comment type="subunit">
    <text evidence="3 15">Tetramer of two alpha and two beta subunits.</text>
</comment>
<feature type="domain" description="TRNA-binding" evidence="17">
    <location>
        <begin position="41"/>
        <end position="154"/>
    </location>
</feature>
<feature type="domain" description="B5" evidence="19">
    <location>
        <begin position="408"/>
        <end position="482"/>
    </location>
</feature>
<comment type="cofactor">
    <cofactor evidence="15">
        <name>Mg(2+)</name>
        <dbReference type="ChEBI" id="CHEBI:18420"/>
    </cofactor>
    <text evidence="15">Binds 2 magnesium ions per tetramer.</text>
</comment>
<dbReference type="CDD" id="cd02796">
    <property type="entry name" value="tRNA_bind_bactPheRS"/>
    <property type="match status" value="1"/>
</dbReference>
<dbReference type="Pfam" id="PF17759">
    <property type="entry name" value="tRNA_synthFbeta"/>
    <property type="match status" value="1"/>
</dbReference>
<dbReference type="SMART" id="SM00874">
    <property type="entry name" value="B5"/>
    <property type="match status" value="1"/>
</dbReference>
<evidence type="ECO:0000259" key="17">
    <source>
        <dbReference type="PROSITE" id="PS50886"/>
    </source>
</evidence>
<keyword evidence="10 15" id="KW-0460">Magnesium</keyword>
<evidence type="ECO:0000256" key="15">
    <source>
        <dbReference type="HAMAP-Rule" id="MF_00283"/>
    </source>
</evidence>
<dbReference type="InterPro" id="IPR005147">
    <property type="entry name" value="tRNA_synthase_B5-dom"/>
</dbReference>
<dbReference type="Pfam" id="PF03484">
    <property type="entry name" value="B5"/>
    <property type="match status" value="1"/>
</dbReference>
<evidence type="ECO:0000256" key="3">
    <source>
        <dbReference type="ARBA" id="ARBA00011209"/>
    </source>
</evidence>
<dbReference type="Gene3D" id="3.30.70.380">
    <property type="entry name" value="Ferrodoxin-fold anticodon-binding domain"/>
    <property type="match status" value="1"/>
</dbReference>
<evidence type="ECO:0000256" key="5">
    <source>
        <dbReference type="ARBA" id="ARBA00022555"/>
    </source>
</evidence>
<feature type="binding site" evidence="15">
    <location>
        <position position="466"/>
    </location>
    <ligand>
        <name>Mg(2+)</name>
        <dbReference type="ChEBI" id="CHEBI:18420"/>
        <note>shared with alpha subunit</note>
    </ligand>
</feature>
<evidence type="ECO:0000259" key="18">
    <source>
        <dbReference type="PROSITE" id="PS51447"/>
    </source>
</evidence>
<evidence type="ECO:0000256" key="7">
    <source>
        <dbReference type="ARBA" id="ARBA00022723"/>
    </source>
</evidence>
<evidence type="ECO:0000256" key="14">
    <source>
        <dbReference type="ARBA" id="ARBA00049255"/>
    </source>
</evidence>
<dbReference type="GO" id="GO:0140096">
    <property type="term" value="F:catalytic activity, acting on a protein"/>
    <property type="evidence" value="ECO:0007669"/>
    <property type="project" value="UniProtKB-ARBA"/>
</dbReference>
<dbReference type="Gene3D" id="3.30.56.10">
    <property type="match status" value="2"/>
</dbReference>
<dbReference type="SUPFAM" id="SSF50249">
    <property type="entry name" value="Nucleic acid-binding proteins"/>
    <property type="match status" value="1"/>
</dbReference>
<dbReference type="GO" id="GO:0006432">
    <property type="term" value="P:phenylalanyl-tRNA aminoacylation"/>
    <property type="evidence" value="ECO:0007669"/>
    <property type="project" value="UniProtKB-UniRule"/>
</dbReference>
<keyword evidence="6 15" id="KW-0436">Ligase</keyword>
<evidence type="ECO:0000256" key="11">
    <source>
        <dbReference type="ARBA" id="ARBA00022884"/>
    </source>
</evidence>
<dbReference type="CDD" id="cd00769">
    <property type="entry name" value="PheRS_beta_core"/>
    <property type="match status" value="1"/>
</dbReference>
<dbReference type="FunFam" id="3.50.40.10:FF:000001">
    <property type="entry name" value="Phenylalanine--tRNA ligase beta subunit"/>
    <property type="match status" value="1"/>
</dbReference>
<dbReference type="SUPFAM" id="SSF56037">
    <property type="entry name" value="PheT/TilS domain"/>
    <property type="match status" value="1"/>
</dbReference>
<feature type="binding site" evidence="15">
    <location>
        <position position="469"/>
    </location>
    <ligand>
        <name>Mg(2+)</name>
        <dbReference type="ChEBI" id="CHEBI:18420"/>
        <note>shared with alpha subunit</note>
    </ligand>
</feature>
<gene>
    <name evidence="15" type="primary">pheT</name>
    <name evidence="20" type="ORF">MTY_0218</name>
</gene>
<dbReference type="PROSITE" id="PS50886">
    <property type="entry name" value="TRBD"/>
    <property type="match status" value="1"/>
</dbReference>
<dbReference type="SUPFAM" id="SSF46955">
    <property type="entry name" value="Putative DNA-binding domain"/>
    <property type="match status" value="1"/>
</dbReference>
<keyword evidence="13 15" id="KW-0030">Aminoacyl-tRNA synthetase</keyword>
<evidence type="ECO:0000313" key="20">
    <source>
        <dbReference type="EMBL" id="GAF24890.1"/>
    </source>
</evidence>
<dbReference type="InterPro" id="IPR036690">
    <property type="entry name" value="Fdx_antiC-bd_sf"/>
</dbReference>
<keyword evidence="9 15" id="KW-0067">ATP-binding</keyword>
<dbReference type="SUPFAM" id="SSF54991">
    <property type="entry name" value="Anticodon-binding domain of PheRS"/>
    <property type="match status" value="1"/>
</dbReference>
<evidence type="ECO:0000256" key="16">
    <source>
        <dbReference type="PROSITE-ProRule" id="PRU00209"/>
    </source>
</evidence>
<keyword evidence="5 16" id="KW-0820">tRNA-binding</keyword>
<evidence type="ECO:0000259" key="19">
    <source>
        <dbReference type="PROSITE" id="PS51483"/>
    </source>
</evidence>
<evidence type="ECO:0000256" key="12">
    <source>
        <dbReference type="ARBA" id="ARBA00022917"/>
    </source>
</evidence>
<comment type="similarity">
    <text evidence="2 15">Belongs to the phenylalanyl-tRNA synthetase beta subunit family. Type 1 subfamily.</text>
</comment>
<accession>A0A0S6U7D1</accession>
<dbReference type="GO" id="GO:0016740">
    <property type="term" value="F:transferase activity"/>
    <property type="evidence" value="ECO:0007669"/>
    <property type="project" value="UniProtKB-ARBA"/>
</dbReference>
<dbReference type="Proteomes" id="UP000063718">
    <property type="component" value="Unassembled WGS sequence"/>
</dbReference>
<dbReference type="InterPro" id="IPR009061">
    <property type="entry name" value="DNA-bd_dom_put_sf"/>
</dbReference>
<dbReference type="FunFam" id="3.30.70.380:FF:000001">
    <property type="entry name" value="Phenylalanine--tRNA ligase beta subunit"/>
    <property type="match status" value="1"/>
</dbReference>
<organism evidence="20">
    <name type="scientific">Moorella thermoacetica Y72</name>
    <dbReference type="NCBI Taxonomy" id="1325331"/>
    <lineage>
        <taxon>Bacteria</taxon>
        <taxon>Bacillati</taxon>
        <taxon>Bacillota</taxon>
        <taxon>Clostridia</taxon>
        <taxon>Neomoorellales</taxon>
        <taxon>Neomoorellaceae</taxon>
        <taxon>Neomoorella</taxon>
    </lineage>
</organism>
<dbReference type="InterPro" id="IPR005121">
    <property type="entry name" value="Fdx_antiC-bd"/>
</dbReference>
<dbReference type="EC" id="6.1.1.20" evidence="15"/>
<dbReference type="SMART" id="SM00873">
    <property type="entry name" value="B3_4"/>
    <property type="match status" value="1"/>
</dbReference>
<comment type="subcellular location">
    <subcellularLocation>
        <location evidence="1 15">Cytoplasm</location>
    </subcellularLocation>
</comment>
<evidence type="ECO:0000256" key="13">
    <source>
        <dbReference type="ARBA" id="ARBA00023146"/>
    </source>
</evidence>
<dbReference type="PANTHER" id="PTHR10947">
    <property type="entry name" value="PHENYLALANYL-TRNA SYNTHETASE BETA CHAIN AND LEUCINE-RICH REPEAT-CONTAINING PROTEIN 47"/>
    <property type="match status" value="1"/>
</dbReference>
<sequence>MPLRVPYKWLQQYVDVTLPPAELADKLTMAGLAVEGVEDLTPGFQKVVAGKIKTITPHPDADHLVICNVDAGRELQLVTGAPNVHEGQMVAVALEGARLPGGREIHRATFRGVVSEGMLCSAQELGLDVSLVSPEDREGIITLPPDASPGADAAEVLGLKDVVLVLELTPNRADCLSILGVAREVAAITGAPIHLPATLPGEDGPEITGLATVEITAPDLCARYVARLVQGVRIGPSPAWLQAFLRAAGMRPINNVVDITNFIMLEMGQPLHAFDYDLLEGHRIIVRRAGPGEKITTLDGVERELDPEMLVIADAARPVAVAGVMGGLATEVTPATTNILIESAHFDGASIRRTSRRLGLRSEASTRFERGVNLEGAPAAADRAARLMAELAGGRVAPGRIDCYVKRRQPVTIELRPERVNYLLGTELAPTTMKELLERLHLEVRGEGPFQVTVPAYRGDLTGEIDLVEEIARLYGYNRIPVTLPGNLTAREKQAPAQRWEEAGREAAAAAGLAEVITYSFIGPRALDQLRLPEDHPWRRTVKIQNPLREEQSIMRPSLLPGLLEVAGRNASRRVLPVAIYELGRVFIPAGSRRPGEPLRLAGLVMGTTPRGWNWPAGEMDFYYLKGILESIFSRLRVRDVSWEASNAYPFLHPGRAATIKAGTRVLGYLGELHPDVLAAVELPARACAFELDWEAAGDLALRVPRYEPLPRFPAVERDLAVVVPATTPAAAVAGVIREAGGELLRAIALFDVYEGAPVPEGCKSLAYSLVYQLPDRTLTDAEVNAAQERIQRALEERLGASLRQ</sequence>
<evidence type="ECO:0000256" key="10">
    <source>
        <dbReference type="ARBA" id="ARBA00022842"/>
    </source>
</evidence>
<dbReference type="Gene3D" id="2.40.50.140">
    <property type="entry name" value="Nucleic acid-binding proteins"/>
    <property type="match status" value="1"/>
</dbReference>
<keyword evidence="8 15" id="KW-0547">Nucleotide-binding</keyword>
<dbReference type="GO" id="GO:0000049">
    <property type="term" value="F:tRNA binding"/>
    <property type="evidence" value="ECO:0007669"/>
    <property type="project" value="UniProtKB-UniRule"/>
</dbReference>
<evidence type="ECO:0000256" key="9">
    <source>
        <dbReference type="ARBA" id="ARBA00022840"/>
    </source>
</evidence>
<keyword evidence="7 15" id="KW-0479">Metal-binding</keyword>
<name>A0A0S6U7D1_NEOTH</name>
<dbReference type="GO" id="GO:0009328">
    <property type="term" value="C:phenylalanine-tRNA ligase complex"/>
    <property type="evidence" value="ECO:0007669"/>
    <property type="project" value="TreeGrafter"/>
</dbReference>
<evidence type="ECO:0000256" key="8">
    <source>
        <dbReference type="ARBA" id="ARBA00022741"/>
    </source>
</evidence>
<dbReference type="GO" id="GO:0005524">
    <property type="term" value="F:ATP binding"/>
    <property type="evidence" value="ECO:0007669"/>
    <property type="project" value="UniProtKB-UniRule"/>
</dbReference>
<dbReference type="GO" id="GO:0004826">
    <property type="term" value="F:phenylalanine-tRNA ligase activity"/>
    <property type="evidence" value="ECO:0007669"/>
    <property type="project" value="UniProtKB-UniRule"/>
</dbReference>
<protein>
    <recommendedName>
        <fullName evidence="15">Phenylalanine--tRNA ligase beta subunit</fullName>
        <ecNumber evidence="15">6.1.1.20</ecNumber>
    </recommendedName>
    <alternativeName>
        <fullName evidence="15">Phenylalanyl-tRNA synthetase beta subunit</fullName>
        <shortName evidence="15">PheRS</shortName>
    </alternativeName>
</protein>
<dbReference type="InterPro" id="IPR004532">
    <property type="entry name" value="Phe-tRNA-ligase_IIc_bsu_bact"/>
</dbReference>
<dbReference type="SMART" id="SM00896">
    <property type="entry name" value="FDX-ACB"/>
    <property type="match status" value="1"/>
</dbReference>
<dbReference type="InterPro" id="IPR041616">
    <property type="entry name" value="PheRS_beta_core"/>
</dbReference>
<feature type="binding site" evidence="15">
    <location>
        <position position="460"/>
    </location>
    <ligand>
        <name>Mg(2+)</name>
        <dbReference type="ChEBI" id="CHEBI:18420"/>
        <note>shared with alpha subunit</note>
    </ligand>
</feature>
<dbReference type="InterPro" id="IPR012340">
    <property type="entry name" value="NA-bd_OB-fold"/>
</dbReference>
<proteinExistence type="inferred from homology"/>
<dbReference type="EMBL" id="DF238840">
    <property type="protein sequence ID" value="GAF24890.1"/>
    <property type="molecule type" value="Genomic_DNA"/>
</dbReference>
<dbReference type="HAMAP" id="MF_00283">
    <property type="entry name" value="Phe_tRNA_synth_beta1"/>
    <property type="match status" value="1"/>
</dbReference>
<dbReference type="PROSITE" id="PS51483">
    <property type="entry name" value="B5"/>
    <property type="match status" value="1"/>
</dbReference>
<evidence type="ECO:0000256" key="1">
    <source>
        <dbReference type="ARBA" id="ARBA00004496"/>
    </source>
</evidence>
<dbReference type="Pfam" id="PF03483">
    <property type="entry name" value="B3_4"/>
    <property type="match status" value="1"/>
</dbReference>
<dbReference type="Pfam" id="PF01588">
    <property type="entry name" value="tRNA_bind"/>
    <property type="match status" value="1"/>
</dbReference>
<dbReference type="Gene3D" id="3.30.930.10">
    <property type="entry name" value="Bira Bifunctional Protein, Domain 2"/>
    <property type="match status" value="1"/>
</dbReference>
<dbReference type="InterPro" id="IPR002547">
    <property type="entry name" value="tRNA-bd_dom"/>
</dbReference>
<dbReference type="InterPro" id="IPR045864">
    <property type="entry name" value="aa-tRNA-synth_II/BPL/LPL"/>
</dbReference>
<dbReference type="Gene3D" id="3.50.40.10">
    <property type="entry name" value="Phenylalanyl-trna Synthetase, Chain B, domain 3"/>
    <property type="match status" value="1"/>
</dbReference>
<dbReference type="InterPro" id="IPR020825">
    <property type="entry name" value="Phe-tRNA_synthase-like_B3/B4"/>
</dbReference>
<dbReference type="GO" id="GO:0000287">
    <property type="term" value="F:magnesium ion binding"/>
    <property type="evidence" value="ECO:0007669"/>
    <property type="project" value="UniProtKB-UniRule"/>
</dbReference>
<dbReference type="AlphaFoldDB" id="A0A0S6U7D1"/>
<keyword evidence="11 16" id="KW-0694">RNA-binding</keyword>
<feature type="domain" description="FDX-ACB" evidence="18">
    <location>
        <begin position="711"/>
        <end position="804"/>
    </location>
</feature>
<dbReference type="NCBIfam" id="TIGR00472">
    <property type="entry name" value="pheT_bact"/>
    <property type="match status" value="1"/>
</dbReference>
<dbReference type="FunFam" id="2.40.50.140:FF:000045">
    <property type="entry name" value="Phenylalanine--tRNA ligase beta subunit"/>
    <property type="match status" value="1"/>
</dbReference>
<feature type="binding site" evidence="15">
    <location>
        <position position="470"/>
    </location>
    <ligand>
        <name>Mg(2+)</name>
        <dbReference type="ChEBI" id="CHEBI:18420"/>
        <note>shared with alpha subunit</note>
    </ligand>
</feature>
<keyword evidence="12 15" id="KW-0648">Protein biosynthesis</keyword>
<keyword evidence="4 15" id="KW-0963">Cytoplasm</keyword>
<dbReference type="Pfam" id="PF03147">
    <property type="entry name" value="FDX-ACB"/>
    <property type="match status" value="1"/>
</dbReference>